<evidence type="ECO:0000313" key="2">
    <source>
        <dbReference type="Proteomes" id="UP000069654"/>
    </source>
</evidence>
<reference evidence="1 2" key="1">
    <citation type="journal article" date="2016" name="Genome Announc.">
        <title>Draft Genome Sequences of Five Rapidly Growing Mycobacterium Species, M. thermoresistibile, M. fortuitum subsp. acetamidolyticum, M. canariasense, M. brisbanense, and M. novocastrense.</title>
        <authorList>
            <person name="Katahira K."/>
            <person name="Ogura Y."/>
            <person name="Gotoh Y."/>
            <person name="Hayashi T."/>
        </authorList>
    </citation>
    <scope>NUCLEOTIDE SEQUENCE [LARGE SCALE GENOMIC DNA]</scope>
    <source>
        <strain evidence="1 2">JCM6362</strain>
    </source>
</reference>
<dbReference type="Proteomes" id="UP000069654">
    <property type="component" value="Unassembled WGS sequence"/>
</dbReference>
<dbReference type="EMBL" id="BCTB01000022">
    <property type="protein sequence ID" value="GAT15896.1"/>
    <property type="molecule type" value="Genomic_DNA"/>
</dbReference>
<organism evidence="1 2">
    <name type="scientific">Mycolicibacterium thermoresistibile</name>
    <name type="common">Mycobacterium thermoresistibile</name>
    <dbReference type="NCBI Taxonomy" id="1797"/>
    <lineage>
        <taxon>Bacteria</taxon>
        <taxon>Bacillati</taxon>
        <taxon>Actinomycetota</taxon>
        <taxon>Actinomycetes</taxon>
        <taxon>Mycobacteriales</taxon>
        <taxon>Mycobacteriaceae</taxon>
        <taxon>Mycolicibacterium</taxon>
    </lineage>
</organism>
<protein>
    <submittedName>
        <fullName evidence="1">Formamidopyrimidine-DNA glycosylase</fullName>
    </submittedName>
</protein>
<gene>
    <name evidence="1" type="ORF">RMCT_2866</name>
</gene>
<proteinExistence type="predicted"/>
<reference evidence="2" key="2">
    <citation type="submission" date="2016-02" db="EMBL/GenBank/DDBJ databases">
        <title>Draft genome sequence of five rapidly growing Mycobacterium species.</title>
        <authorList>
            <person name="Katahira K."/>
            <person name="Gotou Y."/>
            <person name="Iida K."/>
            <person name="Ogura Y."/>
            <person name="Hayashi T."/>
        </authorList>
    </citation>
    <scope>NUCLEOTIDE SEQUENCE [LARGE SCALE GENOMIC DNA]</scope>
    <source>
        <strain evidence="2">JCM6362</strain>
    </source>
</reference>
<accession>A0A117IMW2</accession>
<sequence length="65" mass="7133">MRGLGGALTTGRCDDRRRRYPARRFTFGEDTVIDNIDLDEEPGILQLITAKAAEKLTATTGPTIP</sequence>
<comment type="caution">
    <text evidence="1">The sequence shown here is derived from an EMBL/GenBank/DDBJ whole genome shotgun (WGS) entry which is preliminary data.</text>
</comment>
<dbReference type="AlphaFoldDB" id="A0A117IMW2"/>
<evidence type="ECO:0000313" key="1">
    <source>
        <dbReference type="EMBL" id="GAT15896.1"/>
    </source>
</evidence>
<name>A0A117IMW2_MYCTH</name>